<evidence type="ECO:0000256" key="1">
    <source>
        <dbReference type="ARBA" id="ARBA00003810"/>
    </source>
</evidence>
<dbReference type="EC" id="4.2.3.153" evidence="2"/>
<evidence type="ECO:0000256" key="2">
    <source>
        <dbReference type="ARBA" id="ARBA00012553"/>
    </source>
</evidence>
<dbReference type="InterPro" id="IPR011060">
    <property type="entry name" value="RibuloseP-bd_barrel"/>
</dbReference>
<accession>A0A3B1CNH9</accession>
<dbReference type="SUPFAM" id="SSF51366">
    <property type="entry name" value="Ribulose-phoshate binding barrel"/>
    <property type="match status" value="1"/>
</dbReference>
<dbReference type="Pfam" id="PF04476">
    <property type="entry name" value="4HFCP_synth"/>
    <property type="match status" value="1"/>
</dbReference>
<keyword evidence="3" id="KW-0456">Lyase</keyword>
<dbReference type="GO" id="GO:0016829">
    <property type="term" value="F:lyase activity"/>
    <property type="evidence" value="ECO:0007669"/>
    <property type="project" value="UniProtKB-KW"/>
</dbReference>
<organism evidence="7">
    <name type="scientific">hydrothermal vent metagenome</name>
    <dbReference type="NCBI Taxonomy" id="652676"/>
    <lineage>
        <taxon>unclassified sequences</taxon>
        <taxon>metagenomes</taxon>
        <taxon>ecological metagenomes</taxon>
    </lineage>
</organism>
<name>A0A3B1CNH9_9ZZZZ</name>
<keyword evidence="4" id="KW-0704">Schiff base</keyword>
<proteinExistence type="predicted"/>
<dbReference type="EMBL" id="UOGC01000067">
    <property type="protein sequence ID" value="VAX18277.1"/>
    <property type="molecule type" value="Genomic_DNA"/>
</dbReference>
<reference evidence="7" key="1">
    <citation type="submission" date="2018-06" db="EMBL/GenBank/DDBJ databases">
        <authorList>
            <person name="Zhirakovskaya E."/>
        </authorList>
    </citation>
    <scope>NUCLEOTIDE SEQUENCE</scope>
</reference>
<dbReference type="InterPro" id="IPR007565">
    <property type="entry name" value="4HFCP_synth"/>
</dbReference>
<gene>
    <name evidence="7" type="ORF">MNBD_NITROSPINAE01-1525</name>
</gene>
<evidence type="ECO:0000256" key="5">
    <source>
        <dbReference type="ARBA" id="ARBA00032523"/>
    </source>
</evidence>
<evidence type="ECO:0000256" key="3">
    <source>
        <dbReference type="ARBA" id="ARBA00023239"/>
    </source>
</evidence>
<dbReference type="AlphaFoldDB" id="A0A3B1CNH9"/>
<comment type="catalytic activity">
    <reaction evidence="6">
        <text>2 D-glyceraldehyde 3-phosphate = 4-(hydroxymethyl)-2-furancarboxaldehyde phosphate + phosphate + 2 H2O</text>
        <dbReference type="Rhea" id="RHEA:43536"/>
        <dbReference type="ChEBI" id="CHEBI:15377"/>
        <dbReference type="ChEBI" id="CHEBI:43474"/>
        <dbReference type="ChEBI" id="CHEBI:59776"/>
        <dbReference type="ChEBI" id="CHEBI:83407"/>
        <dbReference type="EC" id="4.2.3.153"/>
    </reaction>
</comment>
<protein>
    <recommendedName>
        <fullName evidence="2">(5-formylfuran-3-yl)methyl phosphate synthase</fullName>
        <ecNumber evidence="2">4.2.3.153</ecNumber>
    </recommendedName>
    <alternativeName>
        <fullName evidence="5">4-(hydroxymethyl)-2-furancarboxaldehyde-phosphate synthase</fullName>
    </alternativeName>
</protein>
<dbReference type="PIRSF" id="PIRSF015957">
    <property type="entry name" value="UCP015957"/>
    <property type="match status" value="1"/>
</dbReference>
<sequence>MADTTLPAFNLPFMRLLATVISAREVAVVKDLADVIDVKDPAKGPLGPPTSQTVAEVKKLAEGQPVSVALGDAGADIKEKLCLAEEMVFSGADILKISVSFVSPKDAVAILKMLRNKVPPSVKIVSAAYSDDKKALITPFDLPDISKRAGIDGILIDTCYKNGRSVFDSMSVADLGAVMEKARGLRLMTALAGSINISHIKLAKDIRPDFLGVRSAITKSGNRGEEGLDPVFVQLLKDEISKIPAGAGSI</sequence>
<comment type="function">
    <text evidence="1">Catalyzes the formation of 4-(hydroxymethyl)-2-furancarboxaldehyde phosphate (4-HFC-P) from two molecules of glyceraldehyde-3-P (GA-3-P).</text>
</comment>
<evidence type="ECO:0000256" key="6">
    <source>
        <dbReference type="ARBA" id="ARBA00047628"/>
    </source>
</evidence>
<evidence type="ECO:0000256" key="4">
    <source>
        <dbReference type="ARBA" id="ARBA00023270"/>
    </source>
</evidence>
<evidence type="ECO:0000313" key="7">
    <source>
        <dbReference type="EMBL" id="VAX18277.1"/>
    </source>
</evidence>